<dbReference type="EMBL" id="CP060696">
    <property type="protein sequence ID" value="QNO16869.1"/>
    <property type="molecule type" value="Genomic_DNA"/>
</dbReference>
<evidence type="ECO:0000313" key="6">
    <source>
        <dbReference type="Proteomes" id="UP000516046"/>
    </source>
</evidence>
<keyword evidence="4" id="KW-0812">Transmembrane</keyword>
<dbReference type="InterPro" id="IPR050768">
    <property type="entry name" value="UPF0353/GerABKA_families"/>
</dbReference>
<reference evidence="5 6" key="1">
    <citation type="submission" date="2020-08" db="EMBL/GenBank/DDBJ databases">
        <authorList>
            <person name="Ren C."/>
            <person name="Gu Y."/>
            <person name="Xu Y."/>
        </authorList>
    </citation>
    <scope>NUCLEOTIDE SEQUENCE [LARGE SCALE GENOMIC DNA]</scope>
    <source>
        <strain evidence="5 6">LBM18003</strain>
    </source>
</reference>
<dbReference type="Pfam" id="PF03323">
    <property type="entry name" value="GerA"/>
    <property type="match status" value="1"/>
</dbReference>
<evidence type="ECO:0000256" key="3">
    <source>
        <dbReference type="SAM" id="MobiDB-lite"/>
    </source>
</evidence>
<proteinExistence type="inferred from homology"/>
<dbReference type="PIRSF" id="PIRSF005690">
    <property type="entry name" value="GerBA"/>
    <property type="match status" value="1"/>
</dbReference>
<feature type="transmembrane region" description="Helical" evidence="4">
    <location>
        <begin position="437"/>
        <end position="464"/>
    </location>
</feature>
<dbReference type="KEGG" id="caml:H6X83_07755"/>
<evidence type="ECO:0000256" key="2">
    <source>
        <dbReference type="ARBA" id="ARBA00023136"/>
    </source>
</evidence>
<sequence length="534" mass="58764">MFQNLLKKIQCQKIKNSPSGKSTSESGEVQSHSKKMEKSLEKNVNEIQNCLGNSNDVKIREFSFGNEPVINAALVFIDGLVNSSIITECIMKPLMLCTTQIKGNVIEEVQKHIICSGDVTEACDKDKIVESCLAGDTVLLIDGNSCGLIISSKGWDKRSVTEPQTEAVARGPREGFTENYRTNTSLLRRKIRNPALRFDTFTIGEKTRTMVSVVYLKNVADTNLIDEIKRRLRSIQVDSILESGYIEQYIEDAPFSFFPTIGKSEKPDVVAAKILEGRAAILVDGTPFVLTAPLLFTESFQTAEDYYARTLYASVIRLLRFLSFMIAVFAPAFYVACTTFHQEVIPTTLMFTIATARESTPFPAVIEAFILLMTFEILREAGLRLPRPSGQAVSIVGALVMGDAAVAAGLVGAPMVVTIAISAMAQFVTPEHQDAIVLLRIVILILAANFGGYGILLGIVGLLIQLGSLESFGVPYFAGVAPMHLKNWKDLLIRAPLWTMTKRPPEFKCQDATRQVSKIPPEEIKVPLNGDDKQ</sequence>
<accession>A0A7G9WDV7</accession>
<dbReference type="AlphaFoldDB" id="A0A7G9WDV7"/>
<feature type="region of interest" description="Disordered" evidence="3">
    <location>
        <begin position="13"/>
        <end position="38"/>
    </location>
</feature>
<evidence type="ECO:0000313" key="5">
    <source>
        <dbReference type="EMBL" id="QNO16869.1"/>
    </source>
</evidence>
<dbReference type="RefSeq" id="WP_212505936.1">
    <property type="nucleotide sequence ID" value="NZ_CP060696.1"/>
</dbReference>
<gene>
    <name evidence="5" type="ORF">H6X83_07755</name>
</gene>
<keyword evidence="6" id="KW-1185">Reference proteome</keyword>
<dbReference type="InterPro" id="IPR004995">
    <property type="entry name" value="Spore_Ger"/>
</dbReference>
<dbReference type="PANTHER" id="PTHR22550:SF5">
    <property type="entry name" value="LEUCINE ZIPPER PROTEIN 4"/>
    <property type="match status" value="1"/>
</dbReference>
<evidence type="ECO:0000256" key="4">
    <source>
        <dbReference type="SAM" id="Phobius"/>
    </source>
</evidence>
<dbReference type="Proteomes" id="UP000516046">
    <property type="component" value="Chromosome"/>
</dbReference>
<evidence type="ECO:0000256" key="1">
    <source>
        <dbReference type="ARBA" id="ARBA00005278"/>
    </source>
</evidence>
<keyword evidence="2 4" id="KW-0472">Membrane</keyword>
<dbReference type="PANTHER" id="PTHR22550">
    <property type="entry name" value="SPORE GERMINATION PROTEIN"/>
    <property type="match status" value="1"/>
</dbReference>
<protein>
    <submittedName>
        <fullName evidence="5">Spore germination protein</fullName>
    </submittedName>
</protein>
<feature type="compositionally biased region" description="Polar residues" evidence="3">
    <location>
        <begin position="13"/>
        <end position="30"/>
    </location>
</feature>
<dbReference type="GO" id="GO:0016020">
    <property type="term" value="C:membrane"/>
    <property type="evidence" value="ECO:0007669"/>
    <property type="project" value="InterPro"/>
</dbReference>
<dbReference type="GO" id="GO:0009847">
    <property type="term" value="P:spore germination"/>
    <property type="evidence" value="ECO:0007669"/>
    <property type="project" value="InterPro"/>
</dbReference>
<feature type="transmembrane region" description="Helical" evidence="4">
    <location>
        <begin position="318"/>
        <end position="341"/>
    </location>
</feature>
<name>A0A7G9WDV7_9FIRM</name>
<keyword evidence="4" id="KW-1133">Transmembrane helix</keyword>
<feature type="transmembrane region" description="Helical" evidence="4">
    <location>
        <begin position="399"/>
        <end position="425"/>
    </location>
</feature>
<comment type="similarity">
    <text evidence="1">Belongs to the GerABKA family.</text>
</comment>
<organism evidence="5 6">
    <name type="scientific">Caproicibacterium amylolyticum</name>
    <dbReference type="NCBI Taxonomy" id="2766537"/>
    <lineage>
        <taxon>Bacteria</taxon>
        <taxon>Bacillati</taxon>
        <taxon>Bacillota</taxon>
        <taxon>Clostridia</taxon>
        <taxon>Eubacteriales</taxon>
        <taxon>Oscillospiraceae</taxon>
        <taxon>Caproicibacterium</taxon>
    </lineage>
</organism>